<dbReference type="Proteomes" id="UP000265750">
    <property type="component" value="Unassembled WGS sequence"/>
</dbReference>
<dbReference type="EMBL" id="QYRN01000006">
    <property type="protein sequence ID" value="RIY00183.1"/>
    <property type="molecule type" value="Genomic_DNA"/>
</dbReference>
<evidence type="ECO:0000313" key="1">
    <source>
        <dbReference type="EMBL" id="RIY00183.1"/>
    </source>
</evidence>
<organism evidence="1 2">
    <name type="scientific">Aureimonas flava</name>
    <dbReference type="NCBI Taxonomy" id="2320271"/>
    <lineage>
        <taxon>Bacteria</taxon>
        <taxon>Pseudomonadati</taxon>
        <taxon>Pseudomonadota</taxon>
        <taxon>Alphaproteobacteria</taxon>
        <taxon>Hyphomicrobiales</taxon>
        <taxon>Aurantimonadaceae</taxon>
        <taxon>Aureimonas</taxon>
    </lineage>
</organism>
<dbReference type="AlphaFoldDB" id="A0A3A1WHW5"/>
<accession>A0A3A1WHW5</accession>
<evidence type="ECO:0000313" key="2">
    <source>
        <dbReference type="Proteomes" id="UP000265750"/>
    </source>
</evidence>
<reference evidence="2" key="1">
    <citation type="submission" date="2018-09" db="EMBL/GenBank/DDBJ databases">
        <authorList>
            <person name="Tuo L."/>
        </authorList>
    </citation>
    <scope>NUCLEOTIDE SEQUENCE [LARGE SCALE GENOMIC DNA]</scope>
    <source>
        <strain evidence="2">M2BS4Y-1</strain>
    </source>
</reference>
<dbReference type="RefSeq" id="WP_119540493.1">
    <property type="nucleotide sequence ID" value="NZ_QYRN01000006.1"/>
</dbReference>
<comment type="caution">
    <text evidence="1">The sequence shown here is derived from an EMBL/GenBank/DDBJ whole genome shotgun (WGS) entry which is preliminary data.</text>
</comment>
<gene>
    <name evidence="1" type="ORF">D3218_12910</name>
</gene>
<proteinExistence type="predicted"/>
<keyword evidence="2" id="KW-1185">Reference proteome</keyword>
<protein>
    <submittedName>
        <fullName evidence="1">Uncharacterized protein</fullName>
    </submittedName>
</protein>
<name>A0A3A1WHW5_9HYPH</name>
<sequence length="129" mass="14281">MREHTNPLATFGDLQNIVREAATVAGKMDWRADHAAIASRADVIRPYARDLITQFADTLARLGNTGVDVENIAAFQRIKDCLQDAFDDEFEPGWEEQAAKAEEAKREPAAWRDLEDEALWAKPAAAVAA</sequence>